<organism evidence="2 3">
    <name type="scientific">Mauremys mutica</name>
    <name type="common">yellowpond turtle</name>
    <dbReference type="NCBI Taxonomy" id="74926"/>
    <lineage>
        <taxon>Eukaryota</taxon>
        <taxon>Metazoa</taxon>
        <taxon>Chordata</taxon>
        <taxon>Craniata</taxon>
        <taxon>Vertebrata</taxon>
        <taxon>Euteleostomi</taxon>
        <taxon>Archelosauria</taxon>
        <taxon>Testudinata</taxon>
        <taxon>Testudines</taxon>
        <taxon>Cryptodira</taxon>
        <taxon>Durocryptodira</taxon>
        <taxon>Testudinoidea</taxon>
        <taxon>Geoemydidae</taxon>
        <taxon>Geoemydinae</taxon>
        <taxon>Mauremys</taxon>
    </lineage>
</organism>
<dbReference type="Proteomes" id="UP000827986">
    <property type="component" value="Unassembled WGS sequence"/>
</dbReference>
<evidence type="ECO:0000313" key="2">
    <source>
        <dbReference type="EMBL" id="KAH1174915.1"/>
    </source>
</evidence>
<evidence type="ECO:0000256" key="1">
    <source>
        <dbReference type="SAM" id="MobiDB-lite"/>
    </source>
</evidence>
<evidence type="ECO:0000313" key="3">
    <source>
        <dbReference type="Proteomes" id="UP000827986"/>
    </source>
</evidence>
<accession>A0A9D4AZU9</accession>
<feature type="region of interest" description="Disordered" evidence="1">
    <location>
        <begin position="22"/>
        <end position="51"/>
    </location>
</feature>
<feature type="compositionally biased region" description="Basic and acidic residues" evidence="1">
    <location>
        <begin position="94"/>
        <end position="103"/>
    </location>
</feature>
<name>A0A9D4AZU9_9SAUR</name>
<dbReference type="EMBL" id="JAHDVG010000479">
    <property type="protein sequence ID" value="KAH1174915.1"/>
    <property type="molecule type" value="Genomic_DNA"/>
</dbReference>
<sequence>MLLMAQCQEEAVSCQQTLKHDAPFKLVPSPPGNRSARLETTFPLPKAGGSPTTAAMWLIRRRPVEGVFSPSRTTAAWLEQNQHQEMRNRRWLKAQEETHRETPPEGMMPNPHGIV</sequence>
<comment type="caution">
    <text evidence="2">The sequence shown here is derived from an EMBL/GenBank/DDBJ whole genome shotgun (WGS) entry which is preliminary data.</text>
</comment>
<keyword evidence="3" id="KW-1185">Reference proteome</keyword>
<feature type="region of interest" description="Disordered" evidence="1">
    <location>
        <begin position="94"/>
        <end position="115"/>
    </location>
</feature>
<dbReference type="AlphaFoldDB" id="A0A9D4AZU9"/>
<protein>
    <submittedName>
        <fullName evidence="2">Uncharacterized protein</fullName>
    </submittedName>
</protein>
<reference evidence="2" key="1">
    <citation type="submission" date="2021-09" db="EMBL/GenBank/DDBJ databases">
        <title>The genome of Mauremys mutica provides insights into the evolution of semi-aquatic lifestyle.</title>
        <authorList>
            <person name="Gong S."/>
            <person name="Gao Y."/>
        </authorList>
    </citation>
    <scope>NUCLEOTIDE SEQUENCE</scope>
    <source>
        <strain evidence="2">MM-2020</strain>
        <tissue evidence="2">Muscle</tissue>
    </source>
</reference>
<proteinExistence type="predicted"/>
<gene>
    <name evidence="2" type="ORF">KIL84_008906</name>
</gene>